<keyword evidence="1" id="KW-0378">Hydrolase</keyword>
<evidence type="ECO:0000256" key="2">
    <source>
        <dbReference type="SAM" id="MobiDB-lite"/>
    </source>
</evidence>
<dbReference type="GO" id="GO:0000723">
    <property type="term" value="P:telomere maintenance"/>
    <property type="evidence" value="ECO:0007669"/>
    <property type="project" value="InterPro"/>
</dbReference>
<comment type="cofactor">
    <cofactor evidence="1">
        <name>Mg(2+)</name>
        <dbReference type="ChEBI" id="CHEBI:18420"/>
    </cofactor>
</comment>
<keyword evidence="1" id="KW-0547">Nucleotide-binding</keyword>
<organism evidence="4 5">
    <name type="scientific">Exidia glandulosa HHB12029</name>
    <dbReference type="NCBI Taxonomy" id="1314781"/>
    <lineage>
        <taxon>Eukaryota</taxon>
        <taxon>Fungi</taxon>
        <taxon>Dikarya</taxon>
        <taxon>Basidiomycota</taxon>
        <taxon>Agaricomycotina</taxon>
        <taxon>Agaricomycetes</taxon>
        <taxon>Auriculariales</taxon>
        <taxon>Exidiaceae</taxon>
        <taxon>Exidia</taxon>
    </lineage>
</organism>
<reference evidence="4 5" key="1">
    <citation type="journal article" date="2016" name="Mol. Biol. Evol.">
        <title>Comparative Genomics of Early-Diverging Mushroom-Forming Fungi Provides Insights into the Origins of Lignocellulose Decay Capabilities.</title>
        <authorList>
            <person name="Nagy L.G."/>
            <person name="Riley R."/>
            <person name="Tritt A."/>
            <person name="Adam C."/>
            <person name="Daum C."/>
            <person name="Floudas D."/>
            <person name="Sun H."/>
            <person name="Yadav J.S."/>
            <person name="Pangilinan J."/>
            <person name="Larsson K.H."/>
            <person name="Matsuura K."/>
            <person name="Barry K."/>
            <person name="Labutti K."/>
            <person name="Kuo R."/>
            <person name="Ohm R.A."/>
            <person name="Bhattacharya S.S."/>
            <person name="Shirouzu T."/>
            <person name="Yoshinaga Y."/>
            <person name="Martin F.M."/>
            <person name="Grigoriev I.V."/>
            <person name="Hibbett D.S."/>
        </authorList>
    </citation>
    <scope>NUCLEOTIDE SEQUENCE [LARGE SCALE GENOMIC DNA]</scope>
    <source>
        <strain evidence="4 5">HHB12029</strain>
    </source>
</reference>
<feature type="domain" description="DNA helicase Pif1-like DEAD-box helicase" evidence="3">
    <location>
        <begin position="126"/>
        <end position="220"/>
    </location>
</feature>
<protein>
    <recommendedName>
        <fullName evidence="1">ATP-dependent DNA helicase</fullName>
        <ecNumber evidence="1">5.6.2.3</ecNumber>
    </recommendedName>
</protein>
<dbReference type="GO" id="GO:0005524">
    <property type="term" value="F:ATP binding"/>
    <property type="evidence" value="ECO:0007669"/>
    <property type="project" value="UniProtKB-KW"/>
</dbReference>
<keyword evidence="1" id="KW-0227">DNA damage</keyword>
<dbReference type="InterPro" id="IPR027417">
    <property type="entry name" value="P-loop_NTPase"/>
</dbReference>
<evidence type="ECO:0000313" key="4">
    <source>
        <dbReference type="EMBL" id="KZW00104.1"/>
    </source>
</evidence>
<evidence type="ECO:0000313" key="5">
    <source>
        <dbReference type="Proteomes" id="UP000077266"/>
    </source>
</evidence>
<keyword evidence="5" id="KW-1185">Reference proteome</keyword>
<dbReference type="Proteomes" id="UP000077266">
    <property type="component" value="Unassembled WGS sequence"/>
</dbReference>
<dbReference type="Pfam" id="PF05970">
    <property type="entry name" value="PIF1"/>
    <property type="match status" value="1"/>
</dbReference>
<feature type="compositionally biased region" description="Polar residues" evidence="2">
    <location>
        <begin position="7"/>
        <end position="18"/>
    </location>
</feature>
<dbReference type="InterPro" id="IPR010285">
    <property type="entry name" value="DNA_helicase_pif1-like_DEAD"/>
</dbReference>
<dbReference type="GO" id="GO:0043139">
    <property type="term" value="F:5'-3' DNA helicase activity"/>
    <property type="evidence" value="ECO:0007669"/>
    <property type="project" value="UniProtKB-EC"/>
</dbReference>
<evidence type="ECO:0000259" key="3">
    <source>
        <dbReference type="Pfam" id="PF05970"/>
    </source>
</evidence>
<keyword evidence="1" id="KW-0233">DNA recombination</keyword>
<dbReference type="EMBL" id="KV425903">
    <property type="protein sequence ID" value="KZW00104.1"/>
    <property type="molecule type" value="Genomic_DNA"/>
</dbReference>
<dbReference type="SUPFAM" id="SSF52540">
    <property type="entry name" value="P-loop containing nucleoside triphosphate hydrolases"/>
    <property type="match status" value="1"/>
</dbReference>
<dbReference type="OrthoDB" id="3366231at2759"/>
<keyword evidence="1" id="KW-0234">DNA repair</keyword>
<gene>
    <name evidence="4" type="ORF">EXIGLDRAFT_761968</name>
</gene>
<comment type="similarity">
    <text evidence="1">Belongs to the helicase family.</text>
</comment>
<dbReference type="EC" id="5.6.2.3" evidence="1"/>
<sequence>MPVDLTPTPSMESATPRTRQPPELLGFWTSSTKANLLSPSLVFPLRISDGSLPCLQRKGILYCTSGNNITLHHRWTSATQDVLATLGKSLQDVGLPQAVARRKAVDAELLAWSGDPDDLHSFASSLTADQRRIYDRLREICQMETPKPVHIDGRAGRGKTYCLYPLIGALRKKGKITLVVASSAFAAKNYPGGRTEHFQYGVPVDENNPFLESAITAKSDRATSAHPNMTDSPLATPDFLNVQKECGIPPHELKLKVGSVCGCVRNLSGSSQGITKNTRAIVACLHRHSVEVQTLLTVLGRRIVPSMTFPVPGIDFTYKPLSIASRYHWCSLTR</sequence>
<name>A0A165N262_EXIGL</name>
<accession>A0A165N262</accession>
<keyword evidence="1" id="KW-0067">ATP-binding</keyword>
<dbReference type="PANTHER" id="PTHR10492">
    <property type="match status" value="1"/>
</dbReference>
<feature type="region of interest" description="Disordered" evidence="2">
    <location>
        <begin position="1"/>
        <end position="23"/>
    </location>
</feature>
<dbReference type="Gene3D" id="3.40.50.300">
    <property type="entry name" value="P-loop containing nucleotide triphosphate hydrolases"/>
    <property type="match status" value="1"/>
</dbReference>
<dbReference type="PANTHER" id="PTHR10492:SF57">
    <property type="entry name" value="ATP-DEPENDENT DNA HELICASE"/>
    <property type="match status" value="1"/>
</dbReference>
<dbReference type="AlphaFoldDB" id="A0A165N262"/>
<evidence type="ECO:0000256" key="1">
    <source>
        <dbReference type="RuleBase" id="RU363044"/>
    </source>
</evidence>
<comment type="catalytic activity">
    <reaction evidence="1">
        <text>ATP + H2O = ADP + phosphate + H(+)</text>
        <dbReference type="Rhea" id="RHEA:13065"/>
        <dbReference type="ChEBI" id="CHEBI:15377"/>
        <dbReference type="ChEBI" id="CHEBI:15378"/>
        <dbReference type="ChEBI" id="CHEBI:30616"/>
        <dbReference type="ChEBI" id="CHEBI:43474"/>
        <dbReference type="ChEBI" id="CHEBI:456216"/>
        <dbReference type="EC" id="5.6.2.3"/>
    </reaction>
</comment>
<proteinExistence type="inferred from homology"/>
<dbReference type="GO" id="GO:0006281">
    <property type="term" value="P:DNA repair"/>
    <property type="evidence" value="ECO:0007669"/>
    <property type="project" value="UniProtKB-KW"/>
</dbReference>
<keyword evidence="1" id="KW-0347">Helicase</keyword>
<dbReference type="InParanoid" id="A0A165N262"/>
<dbReference type="GO" id="GO:0006310">
    <property type="term" value="P:DNA recombination"/>
    <property type="evidence" value="ECO:0007669"/>
    <property type="project" value="UniProtKB-KW"/>
</dbReference>
<dbReference type="GO" id="GO:0016887">
    <property type="term" value="F:ATP hydrolysis activity"/>
    <property type="evidence" value="ECO:0007669"/>
    <property type="project" value="RHEA"/>
</dbReference>